<sequence length="114" mass="12759">MLWQKKGQLKNIIDPILVGNIKPSSLRIFGVIVEKCLKAFSIERPTMHDALYYLNYALRLQQTGMPKEPFEESTTTTITSLELQLPVVLNFPVHEDDGAPIGGDDSSDIEISEV</sequence>
<organism evidence="2 3">
    <name type="scientific">Carya illinoinensis</name>
    <name type="common">Pecan</name>
    <dbReference type="NCBI Taxonomy" id="32201"/>
    <lineage>
        <taxon>Eukaryota</taxon>
        <taxon>Viridiplantae</taxon>
        <taxon>Streptophyta</taxon>
        <taxon>Embryophyta</taxon>
        <taxon>Tracheophyta</taxon>
        <taxon>Spermatophyta</taxon>
        <taxon>Magnoliopsida</taxon>
        <taxon>eudicotyledons</taxon>
        <taxon>Gunneridae</taxon>
        <taxon>Pentapetalae</taxon>
        <taxon>rosids</taxon>
        <taxon>fabids</taxon>
        <taxon>Fagales</taxon>
        <taxon>Juglandaceae</taxon>
        <taxon>Carya</taxon>
    </lineage>
</organism>
<protein>
    <submittedName>
        <fullName evidence="2">Uncharacterized protein</fullName>
    </submittedName>
</protein>
<dbReference type="Proteomes" id="UP000811246">
    <property type="component" value="Chromosome 1"/>
</dbReference>
<dbReference type="EMBL" id="CM031825">
    <property type="protein sequence ID" value="KAG6729114.1"/>
    <property type="molecule type" value="Genomic_DNA"/>
</dbReference>
<accession>A0A922K552</accession>
<evidence type="ECO:0000256" key="1">
    <source>
        <dbReference type="SAM" id="MobiDB-lite"/>
    </source>
</evidence>
<comment type="caution">
    <text evidence="2">The sequence shown here is derived from an EMBL/GenBank/DDBJ whole genome shotgun (WGS) entry which is preliminary data.</text>
</comment>
<feature type="compositionally biased region" description="Acidic residues" evidence="1">
    <location>
        <begin position="105"/>
        <end position="114"/>
    </location>
</feature>
<reference evidence="2" key="1">
    <citation type="submission" date="2021-01" db="EMBL/GenBank/DDBJ databases">
        <authorList>
            <person name="Lovell J.T."/>
            <person name="Bentley N."/>
            <person name="Bhattarai G."/>
            <person name="Jenkins J.W."/>
            <person name="Sreedasyam A."/>
            <person name="Alarcon Y."/>
            <person name="Bock C."/>
            <person name="Boston L."/>
            <person name="Carlson J."/>
            <person name="Cervantes K."/>
            <person name="Clermont K."/>
            <person name="Krom N."/>
            <person name="Kubenka K."/>
            <person name="Mamidi S."/>
            <person name="Mattison C."/>
            <person name="Monteros M."/>
            <person name="Pisani C."/>
            <person name="Plott C."/>
            <person name="Rajasekar S."/>
            <person name="Rhein H.S."/>
            <person name="Rohla C."/>
            <person name="Song M."/>
            <person name="Hilaire R.S."/>
            <person name="Shu S."/>
            <person name="Wells L."/>
            <person name="Wang X."/>
            <person name="Webber J."/>
            <person name="Heerema R.J."/>
            <person name="Klein P."/>
            <person name="Conner P."/>
            <person name="Grauke L."/>
            <person name="Grimwood J."/>
            <person name="Schmutz J."/>
            <person name="Randall J.J."/>
        </authorList>
    </citation>
    <scope>NUCLEOTIDE SEQUENCE</scope>
    <source>
        <tissue evidence="2">Leaf</tissue>
    </source>
</reference>
<dbReference type="AlphaFoldDB" id="A0A922K552"/>
<evidence type="ECO:0000313" key="2">
    <source>
        <dbReference type="EMBL" id="KAG6729114.1"/>
    </source>
</evidence>
<evidence type="ECO:0000313" key="3">
    <source>
        <dbReference type="Proteomes" id="UP000811246"/>
    </source>
</evidence>
<gene>
    <name evidence="2" type="ORF">I3842_01G010400</name>
</gene>
<name>A0A922K552_CARIL</name>
<proteinExistence type="predicted"/>
<feature type="region of interest" description="Disordered" evidence="1">
    <location>
        <begin position="95"/>
        <end position="114"/>
    </location>
</feature>